<dbReference type="Proteomes" id="UP000274391">
    <property type="component" value="Unassembled WGS sequence"/>
</dbReference>
<gene>
    <name evidence="1" type="ORF">EG850_08970</name>
</gene>
<accession>A0A3P3VUI3</accession>
<name>A0A3P3VUI3_9MICO</name>
<comment type="caution">
    <text evidence="1">The sequence shown here is derived from an EMBL/GenBank/DDBJ whole genome shotgun (WGS) entry which is preliminary data.</text>
</comment>
<reference evidence="1 2" key="1">
    <citation type="submission" date="2018-11" db="EMBL/GenBank/DDBJ databases">
        <title>YIM 102482-1 draft genome.</title>
        <authorList>
            <person name="Li G."/>
            <person name="Jiang Y."/>
        </authorList>
    </citation>
    <scope>NUCLEOTIDE SEQUENCE [LARGE SCALE GENOMIC DNA]</scope>
    <source>
        <strain evidence="1 2">YIM 102482-1</strain>
    </source>
</reference>
<dbReference type="AlphaFoldDB" id="A0A3P3VUI3"/>
<protein>
    <submittedName>
        <fullName evidence="1">Uncharacterized protein</fullName>
    </submittedName>
</protein>
<sequence>MRLIRCTRCGGTQFHETATEMECHWCRARYLKESPEAARPASVVDLSGDVEALLRKCETDPANRARYASLVLDIDPTNVRALSYLR</sequence>
<organism evidence="1 2">
    <name type="scientific">Gulosibacter macacae</name>
    <dbReference type="NCBI Taxonomy" id="2488791"/>
    <lineage>
        <taxon>Bacteria</taxon>
        <taxon>Bacillati</taxon>
        <taxon>Actinomycetota</taxon>
        <taxon>Actinomycetes</taxon>
        <taxon>Micrococcales</taxon>
        <taxon>Microbacteriaceae</taxon>
        <taxon>Gulosibacter</taxon>
    </lineage>
</organism>
<keyword evidence="2" id="KW-1185">Reference proteome</keyword>
<evidence type="ECO:0000313" key="2">
    <source>
        <dbReference type="Proteomes" id="UP000274391"/>
    </source>
</evidence>
<evidence type="ECO:0000313" key="1">
    <source>
        <dbReference type="EMBL" id="RRJ86465.1"/>
    </source>
</evidence>
<dbReference type="OrthoDB" id="7056196at2"/>
<dbReference type="RefSeq" id="WP_124972669.1">
    <property type="nucleotide sequence ID" value="NZ_RQVS01000009.1"/>
</dbReference>
<dbReference type="EMBL" id="RQVS01000009">
    <property type="protein sequence ID" value="RRJ86465.1"/>
    <property type="molecule type" value="Genomic_DNA"/>
</dbReference>
<proteinExistence type="predicted"/>